<dbReference type="NCBIfam" id="NF003704">
    <property type="entry name" value="PRK05321.1"/>
    <property type="match status" value="1"/>
</dbReference>
<keyword evidence="6 7" id="KW-0662">Pyridine nucleotide biosynthesis</keyword>
<feature type="domain" description="Nicotinate phosphoribosyltransferase N-terminal" evidence="10">
    <location>
        <begin position="7"/>
        <end position="126"/>
    </location>
</feature>
<keyword evidence="4 7" id="KW-0597">Phosphoprotein</keyword>
<dbReference type="eggNOG" id="COG1488">
    <property type="taxonomic scope" value="Bacteria"/>
</dbReference>
<evidence type="ECO:0000256" key="3">
    <source>
        <dbReference type="ARBA" id="ARBA00013236"/>
    </source>
</evidence>
<evidence type="ECO:0000256" key="5">
    <source>
        <dbReference type="ARBA" id="ARBA00022598"/>
    </source>
</evidence>
<dbReference type="GO" id="GO:0004516">
    <property type="term" value="F:nicotinate phosphoribosyltransferase activity"/>
    <property type="evidence" value="ECO:0007669"/>
    <property type="project" value="UniProtKB-UniRule"/>
</dbReference>
<dbReference type="AlphaFoldDB" id="H1DCS6"/>
<evidence type="ECO:0000259" key="9">
    <source>
        <dbReference type="Pfam" id="PF04095"/>
    </source>
</evidence>
<dbReference type="InterPro" id="IPR007229">
    <property type="entry name" value="Nic_PRibTrfase-Fam"/>
</dbReference>
<dbReference type="PANTHER" id="PTHR11098:SF1">
    <property type="entry name" value="NICOTINATE PHOSPHORIBOSYLTRANSFERASE"/>
    <property type="match status" value="1"/>
</dbReference>
<evidence type="ECO:0000256" key="6">
    <source>
        <dbReference type="ARBA" id="ARBA00022642"/>
    </source>
</evidence>
<dbReference type="STRING" id="742817.HMPREF9449_00133"/>
<name>H1DCS6_9BACT</name>
<accession>H1DCS6</accession>
<dbReference type="SUPFAM" id="SSF54675">
    <property type="entry name" value="Nicotinate/Quinolinate PRTase N-terminal domain-like"/>
    <property type="match status" value="1"/>
</dbReference>
<comment type="caution">
    <text evidence="11">The sequence shown here is derived from an EMBL/GenBank/DDBJ whole genome shotgun (WGS) entry which is preliminary data.</text>
</comment>
<evidence type="ECO:0000256" key="7">
    <source>
        <dbReference type="HAMAP-Rule" id="MF_00570"/>
    </source>
</evidence>
<dbReference type="InterPro" id="IPR040727">
    <property type="entry name" value="NAPRTase_N"/>
</dbReference>
<dbReference type="Gene3D" id="3.20.140.10">
    <property type="entry name" value="nicotinate phosphoribosyltransferase"/>
    <property type="match status" value="1"/>
</dbReference>
<dbReference type="SUPFAM" id="SSF51690">
    <property type="entry name" value="Nicotinate/Quinolinate PRTase C-terminal domain-like"/>
    <property type="match status" value="1"/>
</dbReference>
<protein>
    <recommendedName>
        <fullName evidence="3 7">Nicotinate phosphoribosyltransferase</fullName>
        <shortName evidence="7">NAPRTase</shortName>
        <ecNumber evidence="3 7">6.3.4.21</ecNumber>
    </recommendedName>
</protein>
<dbReference type="Pfam" id="PF17767">
    <property type="entry name" value="NAPRTase_N"/>
    <property type="match status" value="1"/>
</dbReference>
<dbReference type="NCBIfam" id="TIGR01514">
    <property type="entry name" value="NAPRTase"/>
    <property type="match status" value="1"/>
</dbReference>
<dbReference type="HOGENOM" id="CLU_030991_1_0_10"/>
<dbReference type="InterPro" id="IPR036068">
    <property type="entry name" value="Nicotinate_pribotase-like_C"/>
</dbReference>
<dbReference type="PATRIC" id="fig|742817.3.peg.138"/>
<comment type="catalytic activity">
    <reaction evidence="7 8">
        <text>5-phospho-alpha-D-ribose 1-diphosphate + nicotinate + ATP + H2O = nicotinate beta-D-ribonucleotide + ADP + phosphate + diphosphate</text>
        <dbReference type="Rhea" id="RHEA:36163"/>
        <dbReference type="ChEBI" id="CHEBI:15377"/>
        <dbReference type="ChEBI" id="CHEBI:30616"/>
        <dbReference type="ChEBI" id="CHEBI:32544"/>
        <dbReference type="ChEBI" id="CHEBI:33019"/>
        <dbReference type="ChEBI" id="CHEBI:43474"/>
        <dbReference type="ChEBI" id="CHEBI:57502"/>
        <dbReference type="ChEBI" id="CHEBI:58017"/>
        <dbReference type="ChEBI" id="CHEBI:456216"/>
        <dbReference type="EC" id="6.3.4.21"/>
    </reaction>
</comment>
<comment type="similarity">
    <text evidence="2 7 8">Belongs to the NAPRTase family.</text>
</comment>
<proteinExistence type="inferred from homology"/>
<dbReference type="RefSeq" id="WP_009135287.1">
    <property type="nucleotide sequence ID" value="NZ_JH594596.1"/>
</dbReference>
<keyword evidence="11" id="KW-0808">Transferase</keyword>
<dbReference type="GO" id="GO:0005829">
    <property type="term" value="C:cytosol"/>
    <property type="evidence" value="ECO:0007669"/>
    <property type="project" value="TreeGrafter"/>
</dbReference>
<dbReference type="GeneID" id="98067803"/>
<comment type="pathway">
    <text evidence="1 7 8">Cofactor biosynthesis; NAD(+) biosynthesis; nicotinate D-ribonucleotide from nicotinate: step 1/1.</text>
</comment>
<dbReference type="Proteomes" id="UP000004892">
    <property type="component" value="Unassembled WGS sequence"/>
</dbReference>
<dbReference type="Pfam" id="PF04095">
    <property type="entry name" value="NAPRTase"/>
    <property type="match status" value="1"/>
</dbReference>
<evidence type="ECO:0000313" key="11">
    <source>
        <dbReference type="EMBL" id="EHP51131.1"/>
    </source>
</evidence>
<evidence type="ECO:0000256" key="2">
    <source>
        <dbReference type="ARBA" id="ARBA00010897"/>
    </source>
</evidence>
<dbReference type="EMBL" id="ADMC01000001">
    <property type="protein sequence ID" value="EHP51131.1"/>
    <property type="molecule type" value="Genomic_DNA"/>
</dbReference>
<evidence type="ECO:0000256" key="1">
    <source>
        <dbReference type="ARBA" id="ARBA00004952"/>
    </source>
</evidence>
<evidence type="ECO:0000313" key="12">
    <source>
        <dbReference type="Proteomes" id="UP000004892"/>
    </source>
</evidence>
<comment type="function">
    <text evidence="7 8">Catalyzes the synthesis of beta-nicotinate D-ribonucleotide from nicotinate and 5-phospho-D-ribose 1-phosphate at the expense of ATP.</text>
</comment>
<dbReference type="UniPathway" id="UPA00253">
    <property type="reaction ID" value="UER00457"/>
</dbReference>
<evidence type="ECO:0000256" key="8">
    <source>
        <dbReference type="RuleBase" id="RU003838"/>
    </source>
</evidence>
<dbReference type="InterPro" id="IPR006406">
    <property type="entry name" value="Nic_PRibTrfase"/>
</dbReference>
<comment type="PTM">
    <text evidence="7 8">Transiently phosphorylated on a His residue during the reaction cycle. Phosphorylation strongly increases the affinity for substrates and increases the rate of nicotinate D-ribonucleotide production. Dephosphorylation regenerates the low-affinity form of the enzyme, leading to product release.</text>
</comment>
<feature type="modified residue" description="Phosphohistidine; by autocatalysis" evidence="7">
    <location>
        <position position="209"/>
    </location>
</feature>
<dbReference type="GO" id="GO:0034355">
    <property type="term" value="P:NAD+ biosynthetic process via the salvage pathway"/>
    <property type="evidence" value="ECO:0007669"/>
    <property type="project" value="TreeGrafter"/>
</dbReference>
<evidence type="ECO:0000256" key="4">
    <source>
        <dbReference type="ARBA" id="ARBA00022553"/>
    </source>
</evidence>
<keyword evidence="11" id="KW-0328">Glycosyltransferase</keyword>
<dbReference type="HAMAP" id="MF_00570">
    <property type="entry name" value="NAPRTase"/>
    <property type="match status" value="1"/>
</dbReference>
<keyword evidence="12" id="KW-1185">Reference proteome</keyword>
<dbReference type="PIRSF" id="PIRSF000484">
    <property type="entry name" value="NAPRT"/>
    <property type="match status" value="1"/>
</dbReference>
<keyword evidence="5 7" id="KW-0436">Ligase</keyword>
<dbReference type="GO" id="GO:0016757">
    <property type="term" value="F:glycosyltransferase activity"/>
    <property type="evidence" value="ECO:0007669"/>
    <property type="project" value="UniProtKB-KW"/>
</dbReference>
<dbReference type="InterPro" id="IPR041525">
    <property type="entry name" value="N/Namide_PRibTrfase"/>
</dbReference>
<sequence length="390" mass="44994">MIIQDFIDNDLYKFTTMNAIQKKFPEAEVAYRFINRGETLFPIGFAERLRQEVEAMASLSLSEEAERFMRRRCYYFDAVFFDLLKGFRFDPKEVDIQQEGGELKVEIRGLWYRTVLWEVPLMAIISELYFQMTAQTPQGIAEKAIKKAQAFVDLGAELSEFGTRRRFSFEVQDRVVGILKQYMGSLLNGTSNVYLALKHNLTPMGTHPHEWFMYHGAHYGYRAANELALANWVDVYDGYLGIALTDTYTSTNFFGSFTTKYAKLFDGLRWDSGDPFEFTEQAIRHYRLHRVDPRTKTIVYSDALDLEGVKKIREFVKGRVHDVYGIGTYLTNDVGVKPLNMVIKLFECRPQKCPFFIPTVKLSDAKGKHTGNPEEIALCLGILRLPKENS</sequence>
<feature type="domain" description="Nicotinate/nicotinamide phosphoribosyltransferase" evidence="9">
    <location>
        <begin position="157"/>
        <end position="370"/>
    </location>
</feature>
<dbReference type="PANTHER" id="PTHR11098">
    <property type="entry name" value="NICOTINATE PHOSPHORIBOSYLTRANSFERASE"/>
    <property type="match status" value="1"/>
</dbReference>
<reference evidence="11 12" key="1">
    <citation type="submission" date="2012-01" db="EMBL/GenBank/DDBJ databases">
        <title>The Genome Sequence of Odoribacter laneus YIT 12061.</title>
        <authorList>
            <consortium name="The Broad Institute Genome Sequencing Platform"/>
            <person name="Earl A."/>
            <person name="Ward D."/>
            <person name="Feldgarden M."/>
            <person name="Gevers D."/>
            <person name="Morotomi M."/>
            <person name="Young S.K."/>
            <person name="Zeng Q."/>
            <person name="Gargeya S."/>
            <person name="Fitzgerald M."/>
            <person name="Haas B."/>
            <person name="Abouelleil A."/>
            <person name="Alvarado L."/>
            <person name="Arachchi H.M."/>
            <person name="Berlin A."/>
            <person name="Chapman S.B."/>
            <person name="Gearin G."/>
            <person name="Goldberg J."/>
            <person name="Griggs A."/>
            <person name="Gujja S."/>
            <person name="Hansen M."/>
            <person name="Heiman D."/>
            <person name="Howarth C."/>
            <person name="Larimer J."/>
            <person name="Lui A."/>
            <person name="MacDonald P.J.P."/>
            <person name="McCowen C."/>
            <person name="Montmayeur A."/>
            <person name="Murphy C."/>
            <person name="Neiman D."/>
            <person name="Pearson M."/>
            <person name="Priest M."/>
            <person name="Roberts A."/>
            <person name="Saif S."/>
            <person name="Shea T."/>
            <person name="Sisk P."/>
            <person name="Stolte C."/>
            <person name="Sykes S."/>
            <person name="Wortman J."/>
            <person name="Nusbaum C."/>
            <person name="Birren B."/>
        </authorList>
    </citation>
    <scope>NUCLEOTIDE SEQUENCE [LARGE SCALE GENOMIC DNA]</scope>
    <source>
        <strain evidence="11 12">YIT 12061</strain>
    </source>
</reference>
<evidence type="ECO:0000259" key="10">
    <source>
        <dbReference type="Pfam" id="PF17767"/>
    </source>
</evidence>
<dbReference type="EC" id="6.3.4.21" evidence="3 7"/>
<gene>
    <name evidence="7" type="primary">pncB</name>
    <name evidence="11" type="ORF">HMPREF9449_00133</name>
</gene>
<organism evidence="11 12">
    <name type="scientific">Odoribacter laneus YIT 12061</name>
    <dbReference type="NCBI Taxonomy" id="742817"/>
    <lineage>
        <taxon>Bacteria</taxon>
        <taxon>Pseudomonadati</taxon>
        <taxon>Bacteroidota</taxon>
        <taxon>Bacteroidia</taxon>
        <taxon>Bacteroidales</taxon>
        <taxon>Odoribacteraceae</taxon>
        <taxon>Odoribacter</taxon>
    </lineage>
</organism>